<organism evidence="2">
    <name type="scientific">Setaria italica</name>
    <name type="common">Foxtail millet</name>
    <name type="synonym">Panicum italicum</name>
    <dbReference type="NCBI Taxonomy" id="4555"/>
    <lineage>
        <taxon>Eukaryota</taxon>
        <taxon>Viridiplantae</taxon>
        <taxon>Streptophyta</taxon>
        <taxon>Embryophyta</taxon>
        <taxon>Tracheophyta</taxon>
        <taxon>Spermatophyta</taxon>
        <taxon>Magnoliopsida</taxon>
        <taxon>Liliopsida</taxon>
        <taxon>Poales</taxon>
        <taxon>Poaceae</taxon>
        <taxon>PACMAD clade</taxon>
        <taxon>Panicoideae</taxon>
        <taxon>Panicodae</taxon>
        <taxon>Paniceae</taxon>
        <taxon>Cenchrinae</taxon>
        <taxon>Setaria</taxon>
    </lineage>
</organism>
<sequence>MGAGRPVELGSRPLAFTVLAVVAVFVIVGHGCEVSLNKIKLCFSFSPFLRVDPSTRRLDLLGFPLALAVFGVDSASGGSNPAACVVDPVVCTSNLPGSALISSTVNPYAIFRLRAALRQISSSSPHVLRRLSISEPPTGSGEPFFYPSATASTKSLFRR</sequence>
<keyword evidence="1" id="KW-0812">Transmembrane</keyword>
<evidence type="ECO:0000313" key="2">
    <source>
        <dbReference type="EMBL" id="RCV23642.1"/>
    </source>
</evidence>
<accession>A0A368R0F4</accession>
<reference evidence="2" key="1">
    <citation type="journal article" date="2012" name="Nat. Biotechnol.">
        <title>Reference genome sequence of the model plant Setaria.</title>
        <authorList>
            <person name="Bennetzen J.L."/>
            <person name="Schmutz J."/>
            <person name="Wang H."/>
            <person name="Percifield R."/>
            <person name="Hawkins J."/>
            <person name="Pontaroli A.C."/>
            <person name="Estep M."/>
            <person name="Feng L."/>
            <person name="Vaughn J.N."/>
            <person name="Grimwood J."/>
            <person name="Jenkins J."/>
            <person name="Barry K."/>
            <person name="Lindquist E."/>
            <person name="Hellsten U."/>
            <person name="Deshpande S."/>
            <person name="Wang X."/>
            <person name="Wu X."/>
            <person name="Mitros T."/>
            <person name="Triplett J."/>
            <person name="Yang X."/>
            <person name="Ye C.Y."/>
            <person name="Mauro-Herrera M."/>
            <person name="Wang L."/>
            <person name="Li P."/>
            <person name="Sharma M."/>
            <person name="Sharma R."/>
            <person name="Ronald P.C."/>
            <person name="Panaud O."/>
            <person name="Kellogg E.A."/>
            <person name="Brutnell T.P."/>
            <person name="Doust A.N."/>
            <person name="Tuskan G.A."/>
            <person name="Rokhsar D."/>
            <person name="Devos K.M."/>
        </authorList>
    </citation>
    <scope>NUCLEOTIDE SEQUENCE [LARGE SCALE GENOMIC DNA]</scope>
    <source>
        <strain evidence="2">Yugu1</strain>
    </source>
</reference>
<dbReference type="AlphaFoldDB" id="A0A368R0F4"/>
<gene>
    <name evidence="2" type="ORF">SETIT_5G023400v2</name>
</gene>
<keyword evidence="1" id="KW-1133">Transmembrane helix</keyword>
<keyword evidence="1" id="KW-0472">Membrane</keyword>
<dbReference type="EMBL" id="CM003532">
    <property type="protein sequence ID" value="RCV23642.1"/>
    <property type="molecule type" value="Genomic_DNA"/>
</dbReference>
<evidence type="ECO:0000256" key="1">
    <source>
        <dbReference type="SAM" id="Phobius"/>
    </source>
</evidence>
<feature type="transmembrane region" description="Helical" evidence="1">
    <location>
        <begin position="14"/>
        <end position="36"/>
    </location>
</feature>
<proteinExistence type="predicted"/>
<protein>
    <submittedName>
        <fullName evidence="2">Uncharacterized protein</fullName>
    </submittedName>
</protein>
<name>A0A368R0F4_SETIT</name>
<reference evidence="2" key="2">
    <citation type="submission" date="2015-07" db="EMBL/GenBank/DDBJ databases">
        <authorList>
            <person name="Noorani M."/>
        </authorList>
    </citation>
    <scope>NUCLEOTIDE SEQUENCE</scope>
    <source>
        <strain evidence="2">Yugu1</strain>
    </source>
</reference>